<dbReference type="Proteomes" id="UP001390339">
    <property type="component" value="Unassembled WGS sequence"/>
</dbReference>
<gene>
    <name evidence="2" type="ORF">PGQ11_001913</name>
</gene>
<dbReference type="SUPFAM" id="SSF55729">
    <property type="entry name" value="Acyl-CoA N-acyltransferases (Nat)"/>
    <property type="match status" value="1"/>
</dbReference>
<reference evidence="2 3" key="1">
    <citation type="journal article" date="2024" name="IMA Fungus">
        <title>Apiospora arundinis, a panoply of carbohydrate-active enzymes and secondary metabolites.</title>
        <authorList>
            <person name="Sorensen T."/>
            <person name="Petersen C."/>
            <person name="Muurmann A.T."/>
            <person name="Christiansen J.V."/>
            <person name="Brundto M.L."/>
            <person name="Overgaard C.K."/>
            <person name="Boysen A.T."/>
            <person name="Wollenberg R.D."/>
            <person name="Larsen T.O."/>
            <person name="Sorensen J.L."/>
            <person name="Nielsen K.L."/>
            <person name="Sondergaard T.E."/>
        </authorList>
    </citation>
    <scope>NUCLEOTIDE SEQUENCE [LARGE SCALE GENOMIC DNA]</scope>
    <source>
        <strain evidence="2 3">AAU 773</strain>
    </source>
</reference>
<name>A0ABR2JHW0_9PEZI</name>
<comment type="caution">
    <text evidence="2">The sequence shown here is derived from an EMBL/GenBank/DDBJ whole genome shotgun (WGS) entry which is preliminary data.</text>
</comment>
<evidence type="ECO:0000313" key="2">
    <source>
        <dbReference type="EMBL" id="KAK8876967.1"/>
    </source>
</evidence>
<dbReference type="InterPro" id="IPR016181">
    <property type="entry name" value="Acyl_CoA_acyltransferase"/>
</dbReference>
<evidence type="ECO:0000259" key="1">
    <source>
        <dbReference type="PROSITE" id="PS51186"/>
    </source>
</evidence>
<dbReference type="EMBL" id="JAPCWZ010000002">
    <property type="protein sequence ID" value="KAK8876967.1"/>
    <property type="molecule type" value="Genomic_DNA"/>
</dbReference>
<sequence length="268" mass="29490">MAAEVAPNKNDGTSDVRIELMTTPEDFAAGYEVLCESFGRQINDAIWTAMNPGWATPQGKKEHAARLIERWQSTTTNKAGDPNAVFLKATLPDPDDSQKRVIAGMAIWCQLSFVDGLGDEPKDDLPPFLADLYPGDAGEPTRRFCAQMIKSLVRRRIEYVRSLSSSSSSPCSPKDAATFSLDICAVDPRFQRRGVAQRLVAWGLDEARRRGGLESTTEASAMGRHAYARLGFRPEAGSGDMVYDVDDEFRDRPLPPNLFMRTGVVAAE</sequence>
<dbReference type="CDD" id="cd04301">
    <property type="entry name" value="NAT_SF"/>
    <property type="match status" value="1"/>
</dbReference>
<dbReference type="InterPro" id="IPR052523">
    <property type="entry name" value="Trichothecene_AcTrans"/>
</dbReference>
<accession>A0ABR2JHW0</accession>
<proteinExistence type="predicted"/>
<dbReference type="Gene3D" id="3.40.630.30">
    <property type="match status" value="1"/>
</dbReference>
<dbReference type="Pfam" id="PF00583">
    <property type="entry name" value="Acetyltransf_1"/>
    <property type="match status" value="1"/>
</dbReference>
<dbReference type="PANTHER" id="PTHR42791:SF14">
    <property type="entry name" value="N-ACETYLTRANSFERASE DOMAIN-CONTAINING PROTEIN"/>
    <property type="match status" value="1"/>
</dbReference>
<organism evidence="2 3">
    <name type="scientific">Apiospora arundinis</name>
    <dbReference type="NCBI Taxonomy" id="335852"/>
    <lineage>
        <taxon>Eukaryota</taxon>
        <taxon>Fungi</taxon>
        <taxon>Dikarya</taxon>
        <taxon>Ascomycota</taxon>
        <taxon>Pezizomycotina</taxon>
        <taxon>Sordariomycetes</taxon>
        <taxon>Xylariomycetidae</taxon>
        <taxon>Amphisphaeriales</taxon>
        <taxon>Apiosporaceae</taxon>
        <taxon>Apiospora</taxon>
    </lineage>
</organism>
<protein>
    <recommendedName>
        <fullName evidence="1">N-acetyltransferase domain-containing protein</fullName>
    </recommendedName>
</protein>
<evidence type="ECO:0000313" key="3">
    <source>
        <dbReference type="Proteomes" id="UP001390339"/>
    </source>
</evidence>
<keyword evidence="3" id="KW-1185">Reference proteome</keyword>
<dbReference type="PROSITE" id="PS51186">
    <property type="entry name" value="GNAT"/>
    <property type="match status" value="1"/>
</dbReference>
<feature type="domain" description="N-acetyltransferase" evidence="1">
    <location>
        <begin position="185"/>
        <end position="256"/>
    </location>
</feature>
<dbReference type="PANTHER" id="PTHR42791">
    <property type="entry name" value="GNAT FAMILY ACETYLTRANSFERASE"/>
    <property type="match status" value="1"/>
</dbReference>
<dbReference type="InterPro" id="IPR000182">
    <property type="entry name" value="GNAT_dom"/>
</dbReference>